<dbReference type="InterPro" id="IPR012340">
    <property type="entry name" value="NA-bd_OB-fold"/>
</dbReference>
<dbReference type="Pfam" id="PF00313">
    <property type="entry name" value="CSD"/>
    <property type="match status" value="1"/>
</dbReference>
<organism evidence="3">
    <name type="scientific">Noctiluca scintillans</name>
    <name type="common">Sea sparkle</name>
    <name type="synonym">Red tide dinoflagellate</name>
    <dbReference type="NCBI Taxonomy" id="2966"/>
    <lineage>
        <taxon>Eukaryota</taxon>
        <taxon>Sar</taxon>
        <taxon>Alveolata</taxon>
        <taxon>Dinophyceae</taxon>
        <taxon>Noctilucales</taxon>
        <taxon>Noctilucaceae</taxon>
        <taxon>Noctiluca</taxon>
    </lineage>
</organism>
<dbReference type="InterPro" id="IPR011129">
    <property type="entry name" value="CSD"/>
</dbReference>
<accession>A0A7S1AY65</accession>
<protein>
    <recommendedName>
        <fullName evidence="2">CSD domain-containing protein</fullName>
    </recommendedName>
</protein>
<dbReference type="SUPFAM" id="SSF50249">
    <property type="entry name" value="Nucleic acid-binding proteins"/>
    <property type="match status" value="1"/>
</dbReference>
<reference evidence="3" key="1">
    <citation type="submission" date="2021-01" db="EMBL/GenBank/DDBJ databases">
        <authorList>
            <person name="Corre E."/>
            <person name="Pelletier E."/>
            <person name="Niang G."/>
            <person name="Scheremetjew M."/>
            <person name="Finn R."/>
            <person name="Kale V."/>
            <person name="Holt S."/>
            <person name="Cochrane G."/>
            <person name="Meng A."/>
            <person name="Brown T."/>
            <person name="Cohen L."/>
        </authorList>
    </citation>
    <scope>NUCLEOTIDE SEQUENCE</scope>
</reference>
<dbReference type="InterPro" id="IPR002059">
    <property type="entry name" value="CSP_DNA-bd"/>
</dbReference>
<dbReference type="SMART" id="SM00357">
    <property type="entry name" value="CSP"/>
    <property type="match status" value="1"/>
</dbReference>
<dbReference type="GO" id="GO:0003676">
    <property type="term" value="F:nucleic acid binding"/>
    <property type="evidence" value="ECO:0007669"/>
    <property type="project" value="InterPro"/>
</dbReference>
<dbReference type="PROSITE" id="PS51857">
    <property type="entry name" value="CSD_2"/>
    <property type="match status" value="1"/>
</dbReference>
<proteinExistence type="predicted"/>
<dbReference type="Gene3D" id="2.40.50.140">
    <property type="entry name" value="Nucleic acid-binding proteins"/>
    <property type="match status" value="1"/>
</dbReference>
<feature type="region of interest" description="Disordered" evidence="1">
    <location>
        <begin position="74"/>
        <end position="96"/>
    </location>
</feature>
<sequence>MAYTGVVRNFAARKNFGFVQSHDWDHDVFIHASDLSEEQLDCISGAKVAFDIVFDEHTGKIRAGNVEILESGRKPKGCGKGVAKDQPDGEFEPPQVDGAVIRPWRAIRPQVKHEGPVRPWKATTQEVVAPWRSAHEPNSSGPIKVKNERWKTKPY</sequence>
<gene>
    <name evidence="3" type="ORF">NSCI0253_LOCUS43403</name>
</gene>
<evidence type="ECO:0000256" key="1">
    <source>
        <dbReference type="SAM" id="MobiDB-lite"/>
    </source>
</evidence>
<evidence type="ECO:0000259" key="2">
    <source>
        <dbReference type="PROSITE" id="PS51857"/>
    </source>
</evidence>
<feature type="region of interest" description="Disordered" evidence="1">
    <location>
        <begin position="129"/>
        <end position="155"/>
    </location>
</feature>
<feature type="compositionally biased region" description="Basic and acidic residues" evidence="1">
    <location>
        <begin position="145"/>
        <end position="155"/>
    </location>
</feature>
<evidence type="ECO:0000313" key="3">
    <source>
        <dbReference type="EMBL" id="CAD8869047.1"/>
    </source>
</evidence>
<dbReference type="EMBL" id="HBFQ01061260">
    <property type="protein sequence ID" value="CAD8869047.1"/>
    <property type="molecule type" value="Transcribed_RNA"/>
</dbReference>
<dbReference type="AlphaFoldDB" id="A0A7S1AY65"/>
<feature type="domain" description="CSD" evidence="2">
    <location>
        <begin position="2"/>
        <end position="68"/>
    </location>
</feature>
<name>A0A7S1AY65_NOCSC</name>
<dbReference type="CDD" id="cd04458">
    <property type="entry name" value="CSP_CDS"/>
    <property type="match status" value="1"/>
</dbReference>